<sequence length="440" mass="50722">MTGLAWTLFIWSAIVSISSSKAEYDQELLDRSRIFKEVVRNQDYLTNIEPKHNTVVKVSFTIVSIIDFDVIKSQLHVNGIFRTRWNDKRLKWDRSNYGDVGNIPVTLRDVWKPEISLFNTVGKFVLYDRNQEILTGIVSSHGDVHYASGGVFSVACAPDVTYFPFDEHECYFTFVLLNSIYFLHESNPNSTIKDMESFVDKSAIRVRDGEWKYRAGDPCVRKIENSKIFAVYFPIKLLRRWPFTFCNILIPVLLLSFLNVCVYLIPIEAGERVSFAITVLLSYTVFMIVTIDIVPEMSDPMPILSYFLAFKMLYSSCIAISLIIVSKMYHRSVDRPIPRRHRRLVQIVESIVSCRAVQVDIKESSSKGNEEEERVSSNDTQESKLSPEENEVPFLQREQVTWGRVSMALDKVLMCVFFLIVTAETATYLTFMFLSVHQGY</sequence>
<keyword evidence="11" id="KW-1185">Reference proteome</keyword>
<keyword evidence="4 6" id="KW-0472">Membrane</keyword>
<feature type="transmembrane region" description="Helical" evidence="6">
    <location>
        <begin position="303"/>
        <end position="325"/>
    </location>
</feature>
<dbReference type="SUPFAM" id="SSF90112">
    <property type="entry name" value="Neurotransmitter-gated ion-channel transmembrane pore"/>
    <property type="match status" value="1"/>
</dbReference>
<dbReference type="GO" id="GO:0005230">
    <property type="term" value="F:extracellular ligand-gated monoatomic ion channel activity"/>
    <property type="evidence" value="ECO:0007669"/>
    <property type="project" value="InterPro"/>
</dbReference>
<dbReference type="InterPro" id="IPR036719">
    <property type="entry name" value="Neuro-gated_channel_TM_sf"/>
</dbReference>
<feature type="transmembrane region" description="Helical" evidence="6">
    <location>
        <begin position="241"/>
        <end position="266"/>
    </location>
</feature>
<dbReference type="GO" id="GO:0004888">
    <property type="term" value="F:transmembrane signaling receptor activity"/>
    <property type="evidence" value="ECO:0007669"/>
    <property type="project" value="InterPro"/>
</dbReference>
<evidence type="ECO:0000256" key="6">
    <source>
        <dbReference type="SAM" id="Phobius"/>
    </source>
</evidence>
<dbReference type="EMBL" id="VSWD01000010">
    <property type="protein sequence ID" value="KAK3089219.1"/>
    <property type="molecule type" value="Genomic_DNA"/>
</dbReference>
<dbReference type="Proteomes" id="UP001186944">
    <property type="component" value="Unassembled WGS sequence"/>
</dbReference>
<dbReference type="InterPro" id="IPR038050">
    <property type="entry name" value="Neuro_actylchol_rec"/>
</dbReference>
<feature type="domain" description="Neurotransmitter-gated ion-channel ligand-binding" evidence="8">
    <location>
        <begin position="33"/>
        <end position="175"/>
    </location>
</feature>
<dbReference type="InterPro" id="IPR006201">
    <property type="entry name" value="Neur_channel"/>
</dbReference>
<evidence type="ECO:0000256" key="2">
    <source>
        <dbReference type="ARBA" id="ARBA00022692"/>
    </source>
</evidence>
<feature type="signal peptide" evidence="7">
    <location>
        <begin position="1"/>
        <end position="22"/>
    </location>
</feature>
<dbReference type="AlphaFoldDB" id="A0AA88XPC6"/>
<comment type="caution">
    <text evidence="10">The sequence shown here is derived from an EMBL/GenBank/DDBJ whole genome shotgun (WGS) entry which is preliminary data.</text>
</comment>
<dbReference type="GO" id="GO:0016020">
    <property type="term" value="C:membrane"/>
    <property type="evidence" value="ECO:0007669"/>
    <property type="project" value="UniProtKB-SubCell"/>
</dbReference>
<dbReference type="InterPro" id="IPR006202">
    <property type="entry name" value="Neur_chan_lig-bd"/>
</dbReference>
<dbReference type="Gene3D" id="1.20.58.390">
    <property type="entry name" value="Neurotransmitter-gated ion-channel transmembrane domain"/>
    <property type="match status" value="1"/>
</dbReference>
<protein>
    <submittedName>
        <fullName evidence="10">Uncharacterized protein</fullName>
    </submittedName>
</protein>
<keyword evidence="7" id="KW-0732">Signal</keyword>
<proteinExistence type="predicted"/>
<dbReference type="InterPro" id="IPR006029">
    <property type="entry name" value="Neurotrans-gated_channel_TM"/>
</dbReference>
<dbReference type="CDD" id="cd18989">
    <property type="entry name" value="LGIC_ECD_cation"/>
    <property type="match status" value="1"/>
</dbReference>
<dbReference type="CDD" id="cd19051">
    <property type="entry name" value="LGIC_TM_cation"/>
    <property type="match status" value="1"/>
</dbReference>
<feature type="transmembrane region" description="Helical" evidence="6">
    <location>
        <begin position="412"/>
        <end position="434"/>
    </location>
</feature>
<name>A0AA88XPC6_PINIB</name>
<reference evidence="10" key="1">
    <citation type="submission" date="2019-08" db="EMBL/GenBank/DDBJ databases">
        <title>The improved chromosome-level genome for the pearl oyster Pinctada fucata martensii using PacBio sequencing and Hi-C.</title>
        <authorList>
            <person name="Zheng Z."/>
        </authorList>
    </citation>
    <scope>NUCLEOTIDE SEQUENCE</scope>
    <source>
        <strain evidence="10">ZZ-2019</strain>
        <tissue evidence="10">Adductor muscle</tissue>
    </source>
</reference>
<dbReference type="PRINTS" id="PR00252">
    <property type="entry name" value="NRIONCHANNEL"/>
</dbReference>
<keyword evidence="3 6" id="KW-1133">Transmembrane helix</keyword>
<evidence type="ECO:0000313" key="11">
    <source>
        <dbReference type="Proteomes" id="UP001186944"/>
    </source>
</evidence>
<evidence type="ECO:0000256" key="5">
    <source>
        <dbReference type="SAM" id="MobiDB-lite"/>
    </source>
</evidence>
<accession>A0AA88XPC6</accession>
<evidence type="ECO:0000256" key="3">
    <source>
        <dbReference type="ARBA" id="ARBA00022989"/>
    </source>
</evidence>
<evidence type="ECO:0000256" key="1">
    <source>
        <dbReference type="ARBA" id="ARBA00004141"/>
    </source>
</evidence>
<feature type="region of interest" description="Disordered" evidence="5">
    <location>
        <begin position="363"/>
        <end position="390"/>
    </location>
</feature>
<dbReference type="Pfam" id="PF02931">
    <property type="entry name" value="Neur_chan_LBD"/>
    <property type="match status" value="1"/>
</dbReference>
<feature type="chain" id="PRO_5041702588" evidence="7">
    <location>
        <begin position="23"/>
        <end position="440"/>
    </location>
</feature>
<dbReference type="PANTHER" id="PTHR18945">
    <property type="entry name" value="NEUROTRANSMITTER GATED ION CHANNEL"/>
    <property type="match status" value="1"/>
</dbReference>
<gene>
    <name evidence="10" type="ORF">FSP39_001837</name>
</gene>
<evidence type="ECO:0000256" key="7">
    <source>
        <dbReference type="SAM" id="SignalP"/>
    </source>
</evidence>
<dbReference type="Gene3D" id="2.70.170.10">
    <property type="entry name" value="Neurotransmitter-gated ion-channel ligand-binding domain"/>
    <property type="match status" value="1"/>
</dbReference>
<evidence type="ECO:0000259" key="9">
    <source>
        <dbReference type="Pfam" id="PF02932"/>
    </source>
</evidence>
<evidence type="ECO:0000256" key="4">
    <source>
        <dbReference type="ARBA" id="ARBA00023136"/>
    </source>
</evidence>
<feature type="domain" description="Neurotransmitter-gated ion-channel transmembrane" evidence="9">
    <location>
        <begin position="248"/>
        <end position="386"/>
    </location>
</feature>
<evidence type="ECO:0000259" key="8">
    <source>
        <dbReference type="Pfam" id="PF02931"/>
    </source>
</evidence>
<evidence type="ECO:0000313" key="10">
    <source>
        <dbReference type="EMBL" id="KAK3089219.1"/>
    </source>
</evidence>
<keyword evidence="2 6" id="KW-0812">Transmembrane</keyword>
<comment type="subcellular location">
    <subcellularLocation>
        <location evidence="1">Membrane</location>
        <topology evidence="1">Multi-pass membrane protein</topology>
    </subcellularLocation>
</comment>
<organism evidence="10 11">
    <name type="scientific">Pinctada imbricata</name>
    <name type="common">Atlantic pearl-oyster</name>
    <name type="synonym">Pinctada martensii</name>
    <dbReference type="NCBI Taxonomy" id="66713"/>
    <lineage>
        <taxon>Eukaryota</taxon>
        <taxon>Metazoa</taxon>
        <taxon>Spiralia</taxon>
        <taxon>Lophotrochozoa</taxon>
        <taxon>Mollusca</taxon>
        <taxon>Bivalvia</taxon>
        <taxon>Autobranchia</taxon>
        <taxon>Pteriomorphia</taxon>
        <taxon>Pterioida</taxon>
        <taxon>Pterioidea</taxon>
        <taxon>Pteriidae</taxon>
        <taxon>Pinctada</taxon>
    </lineage>
</organism>
<dbReference type="InterPro" id="IPR036734">
    <property type="entry name" value="Neur_chan_lig-bd_sf"/>
</dbReference>
<dbReference type="Pfam" id="PF02932">
    <property type="entry name" value="Neur_chan_memb"/>
    <property type="match status" value="1"/>
</dbReference>
<dbReference type="SUPFAM" id="SSF63712">
    <property type="entry name" value="Nicotinic receptor ligand binding domain-like"/>
    <property type="match status" value="1"/>
</dbReference>
<feature type="transmembrane region" description="Helical" evidence="6">
    <location>
        <begin position="273"/>
        <end position="291"/>
    </location>
</feature>